<dbReference type="STRING" id="51511.ENSCSAVP00000019967"/>
<dbReference type="AlphaFoldDB" id="H2ZQV1"/>
<dbReference type="Ensembl" id="ENSCSAVT00000020181.1">
    <property type="protein sequence ID" value="ENSCSAVP00000019967.1"/>
    <property type="gene ID" value="ENSCSAVG00000011715.1"/>
</dbReference>
<protein>
    <recommendedName>
        <fullName evidence="2">EF-hand domain-containing protein</fullName>
    </recommendedName>
</protein>
<reference evidence="3" key="2">
    <citation type="submission" date="2025-08" db="UniProtKB">
        <authorList>
            <consortium name="Ensembl"/>
        </authorList>
    </citation>
    <scope>IDENTIFICATION</scope>
</reference>
<dbReference type="OMA" id="QECEFAK"/>
<dbReference type="InParanoid" id="H2ZQV1"/>
<evidence type="ECO:0000259" key="2">
    <source>
        <dbReference type="PROSITE" id="PS50222"/>
    </source>
</evidence>
<dbReference type="HOGENOM" id="CLU_1948077_0_0_1"/>
<dbReference type="PROSITE" id="PS50222">
    <property type="entry name" value="EF_HAND_2"/>
    <property type="match status" value="2"/>
</dbReference>
<dbReference type="GO" id="GO:0005509">
    <property type="term" value="F:calcium ion binding"/>
    <property type="evidence" value="ECO:0007669"/>
    <property type="project" value="InterPro"/>
</dbReference>
<evidence type="ECO:0000313" key="3">
    <source>
        <dbReference type="Ensembl" id="ENSCSAVP00000019967.1"/>
    </source>
</evidence>
<organism evidence="3 4">
    <name type="scientific">Ciona savignyi</name>
    <name type="common">Pacific transparent sea squirt</name>
    <dbReference type="NCBI Taxonomy" id="51511"/>
    <lineage>
        <taxon>Eukaryota</taxon>
        <taxon>Metazoa</taxon>
        <taxon>Chordata</taxon>
        <taxon>Tunicata</taxon>
        <taxon>Ascidiacea</taxon>
        <taxon>Phlebobranchia</taxon>
        <taxon>Cionidae</taxon>
        <taxon>Ciona</taxon>
    </lineage>
</organism>
<dbReference type="Pfam" id="PF13499">
    <property type="entry name" value="EF-hand_7"/>
    <property type="match status" value="1"/>
</dbReference>
<evidence type="ECO:0000313" key="4">
    <source>
        <dbReference type="Proteomes" id="UP000007875"/>
    </source>
</evidence>
<reference evidence="4" key="1">
    <citation type="submission" date="2003-08" db="EMBL/GenBank/DDBJ databases">
        <authorList>
            <person name="Birren B."/>
            <person name="Nusbaum C."/>
            <person name="Abebe A."/>
            <person name="Abouelleil A."/>
            <person name="Adekoya E."/>
            <person name="Ait-zahra M."/>
            <person name="Allen N."/>
            <person name="Allen T."/>
            <person name="An P."/>
            <person name="Anderson M."/>
            <person name="Anderson S."/>
            <person name="Arachchi H."/>
            <person name="Armbruster J."/>
            <person name="Bachantsang P."/>
            <person name="Baldwin J."/>
            <person name="Barry A."/>
            <person name="Bayul T."/>
            <person name="Blitshsteyn B."/>
            <person name="Bloom T."/>
            <person name="Blye J."/>
            <person name="Boguslavskiy L."/>
            <person name="Borowsky M."/>
            <person name="Boukhgalter B."/>
            <person name="Brunache A."/>
            <person name="Butler J."/>
            <person name="Calixte N."/>
            <person name="Calvo S."/>
            <person name="Camarata J."/>
            <person name="Campo K."/>
            <person name="Chang J."/>
            <person name="Cheshatsang Y."/>
            <person name="Citroen M."/>
            <person name="Collymore A."/>
            <person name="Considine T."/>
            <person name="Cook A."/>
            <person name="Cooke P."/>
            <person name="Corum B."/>
            <person name="Cuomo C."/>
            <person name="David R."/>
            <person name="Dawoe T."/>
            <person name="Degray S."/>
            <person name="Dodge S."/>
            <person name="Dooley K."/>
            <person name="Dorje P."/>
            <person name="Dorjee K."/>
            <person name="Dorris L."/>
            <person name="Duffey N."/>
            <person name="Dupes A."/>
            <person name="Elkins T."/>
            <person name="Engels R."/>
            <person name="Erickson J."/>
            <person name="Farina A."/>
            <person name="Faro S."/>
            <person name="Ferreira P."/>
            <person name="Fischer H."/>
            <person name="Fitzgerald M."/>
            <person name="Foley K."/>
            <person name="Gage D."/>
            <person name="Galagan J."/>
            <person name="Gearin G."/>
            <person name="Gnerre S."/>
            <person name="Gnirke A."/>
            <person name="Goyette A."/>
            <person name="Graham J."/>
            <person name="Grandbois E."/>
            <person name="Gyaltsen K."/>
            <person name="Hafez N."/>
            <person name="Hagopian D."/>
            <person name="Hagos B."/>
            <person name="Hall J."/>
            <person name="Hatcher B."/>
            <person name="Heller A."/>
            <person name="Higgins H."/>
            <person name="Honan T."/>
            <person name="Horn A."/>
            <person name="Houde N."/>
            <person name="Hughes L."/>
            <person name="Hulme W."/>
            <person name="Husby E."/>
            <person name="Iliev I."/>
            <person name="Jaffe D."/>
            <person name="Jones C."/>
            <person name="Kamal M."/>
            <person name="Kamat A."/>
            <person name="Kamvysselis M."/>
            <person name="Karlsson E."/>
            <person name="Kells C."/>
            <person name="Kieu A."/>
            <person name="Kisner P."/>
            <person name="Kodira C."/>
            <person name="Kulbokas E."/>
            <person name="Labutti K."/>
            <person name="Lama D."/>
            <person name="Landers T."/>
            <person name="Leger J."/>
            <person name="Levine S."/>
            <person name="Lewis D."/>
            <person name="Lewis T."/>
            <person name="Lindblad-toh K."/>
            <person name="Liu X."/>
            <person name="Lokyitsang T."/>
            <person name="Lokyitsang Y."/>
            <person name="Lucien O."/>
            <person name="Lui A."/>
            <person name="Ma L.J."/>
            <person name="Mabbitt R."/>
            <person name="Macdonald J."/>
            <person name="Maclean C."/>
            <person name="Major J."/>
            <person name="Manning J."/>
            <person name="Marabella R."/>
            <person name="Maru K."/>
            <person name="Matthews C."/>
            <person name="Mauceli E."/>
            <person name="Mccarthy M."/>
            <person name="Mcdonough S."/>
            <person name="Mcghee T."/>
            <person name="Meldrim J."/>
            <person name="Meneus L."/>
            <person name="Mesirov J."/>
            <person name="Mihalev A."/>
            <person name="Mihova T."/>
            <person name="Mikkelsen T."/>
            <person name="Mlenga V."/>
            <person name="Moru K."/>
            <person name="Mozes J."/>
            <person name="Mulrain L."/>
            <person name="Munson G."/>
            <person name="Naylor J."/>
            <person name="Newes C."/>
            <person name="Nguyen C."/>
            <person name="Nguyen N."/>
            <person name="Nguyen T."/>
            <person name="Nicol R."/>
            <person name="Nielsen C."/>
            <person name="Nizzari M."/>
            <person name="Norbu C."/>
            <person name="Norbu N."/>
            <person name="O'donnell P."/>
            <person name="Okoawo O."/>
            <person name="O'leary S."/>
            <person name="Omotosho B."/>
            <person name="O'neill K."/>
            <person name="Osman S."/>
            <person name="Parker S."/>
            <person name="Perrin D."/>
            <person name="Phunkhang P."/>
            <person name="Piqani B."/>
            <person name="Purcell S."/>
            <person name="Rachupka T."/>
            <person name="Ramasamy U."/>
            <person name="Rameau R."/>
            <person name="Ray V."/>
            <person name="Raymond C."/>
            <person name="Retta R."/>
            <person name="Richardson S."/>
            <person name="Rise C."/>
            <person name="Rodriguez J."/>
            <person name="Rogers J."/>
            <person name="Rogov P."/>
            <person name="Rutman M."/>
            <person name="Schupbach R."/>
            <person name="Seaman C."/>
            <person name="Settipalli S."/>
            <person name="Sharpe T."/>
            <person name="Sheridan J."/>
            <person name="Sherpa N."/>
            <person name="Shi J."/>
            <person name="Smirnov S."/>
            <person name="Smith C."/>
            <person name="Sougnez C."/>
            <person name="Spencer B."/>
            <person name="Stalker J."/>
            <person name="Stange-thomann N."/>
            <person name="Stavropoulos S."/>
            <person name="Stetson K."/>
            <person name="Stone C."/>
            <person name="Stone S."/>
            <person name="Stubbs M."/>
            <person name="Talamas J."/>
            <person name="Tchuinga P."/>
            <person name="Tenzing P."/>
            <person name="Tesfaye S."/>
            <person name="Theodore J."/>
            <person name="Thoulutsang Y."/>
            <person name="Topham K."/>
            <person name="Towey S."/>
            <person name="Tsamla T."/>
            <person name="Tsomo N."/>
            <person name="Vallee D."/>
            <person name="Vassiliev H."/>
            <person name="Venkataraman V."/>
            <person name="Vinson J."/>
            <person name="Vo A."/>
            <person name="Wade C."/>
            <person name="Wang S."/>
            <person name="Wangchuk T."/>
            <person name="Wangdi T."/>
            <person name="Whittaker C."/>
            <person name="Wilkinson J."/>
            <person name="Wu Y."/>
            <person name="Wyman D."/>
            <person name="Yadav S."/>
            <person name="Yang S."/>
            <person name="Yang X."/>
            <person name="Yeager S."/>
            <person name="Yee E."/>
            <person name="Young G."/>
            <person name="Zainoun J."/>
            <person name="Zembeck L."/>
            <person name="Zimmer A."/>
            <person name="Zody M."/>
            <person name="Lander E."/>
        </authorList>
    </citation>
    <scope>NUCLEOTIDE SEQUENCE [LARGE SCALE GENOMIC DNA]</scope>
</reference>
<dbReference type="SUPFAM" id="SSF47473">
    <property type="entry name" value="EF-hand"/>
    <property type="match status" value="1"/>
</dbReference>
<dbReference type="GeneTree" id="ENSGT00660000097150"/>
<accession>H2ZQV1</accession>
<keyword evidence="1" id="KW-0106">Calcium</keyword>
<dbReference type="Gene3D" id="1.10.238.10">
    <property type="entry name" value="EF-hand"/>
    <property type="match status" value="1"/>
</dbReference>
<dbReference type="InterPro" id="IPR018247">
    <property type="entry name" value="EF_Hand_1_Ca_BS"/>
</dbReference>
<proteinExistence type="predicted"/>
<dbReference type="PROSITE" id="PS00018">
    <property type="entry name" value="EF_HAND_1"/>
    <property type="match status" value="2"/>
</dbReference>
<keyword evidence="4" id="KW-1185">Reference proteome</keyword>
<feature type="domain" description="EF-hand" evidence="2">
    <location>
        <begin position="98"/>
        <end position="129"/>
    </location>
</feature>
<dbReference type="Proteomes" id="UP000007875">
    <property type="component" value="Unassembled WGS sequence"/>
</dbReference>
<reference evidence="3" key="3">
    <citation type="submission" date="2025-09" db="UniProtKB">
        <authorList>
            <consortium name="Ensembl"/>
        </authorList>
    </citation>
    <scope>IDENTIFICATION</scope>
</reference>
<dbReference type="InterPro" id="IPR011992">
    <property type="entry name" value="EF-hand-dom_pair"/>
</dbReference>
<sequence length="129" mass="14951">MQECEFAKCKALFKNHEVDGLIDVNGIKLVTLALERPLTDEENQELQNGKTFDFGQFWKFLEKRKNMATFRQLDRDRDGLISVTDLHLALCYGSDVRFTYDEIVSIVKRLDSDGDGFLSFQDFVKFLEA</sequence>
<dbReference type="InterPro" id="IPR002048">
    <property type="entry name" value="EF_hand_dom"/>
</dbReference>
<feature type="domain" description="EF-hand" evidence="2">
    <location>
        <begin position="61"/>
        <end position="96"/>
    </location>
</feature>
<name>H2ZQV1_CIOSA</name>
<evidence type="ECO:0000256" key="1">
    <source>
        <dbReference type="ARBA" id="ARBA00022837"/>
    </source>
</evidence>